<gene>
    <name evidence="1" type="ORF">GCM10010502_01310</name>
</gene>
<dbReference type="EMBL" id="BMUB01000001">
    <property type="protein sequence ID" value="GGU54899.1"/>
    <property type="molecule type" value="Genomic_DNA"/>
</dbReference>
<dbReference type="AlphaFoldDB" id="A0A8H9HBQ9"/>
<sequence>MRAPDRTLSATVLMVRGWGDSGCTSKYFAIGRPYGMSAADRCNRDAPGSGGPPTCRVRSVGMGFDQARVNRIFRPETYAEDVPYGLFRELRAEAPDRWVEESARGVGPEYPDPGSTGLQRAVRVLAQGLLSGVS</sequence>
<proteinExistence type="predicted"/>
<accession>A0A8H9HBQ9</accession>
<name>A0A8H9HBQ9_KITAU</name>
<dbReference type="Proteomes" id="UP000610124">
    <property type="component" value="Unassembled WGS sequence"/>
</dbReference>
<protein>
    <submittedName>
        <fullName evidence="1">Uncharacterized protein</fullName>
    </submittedName>
</protein>
<evidence type="ECO:0000313" key="1">
    <source>
        <dbReference type="EMBL" id="GGU54899.1"/>
    </source>
</evidence>
<evidence type="ECO:0000313" key="2">
    <source>
        <dbReference type="Proteomes" id="UP000610124"/>
    </source>
</evidence>
<comment type="caution">
    <text evidence="1">The sequence shown here is derived from an EMBL/GenBank/DDBJ whole genome shotgun (WGS) entry which is preliminary data.</text>
</comment>
<organism evidence="1 2">
    <name type="scientific">Kitasatospora aureofaciens</name>
    <name type="common">Streptomyces aureofaciens</name>
    <dbReference type="NCBI Taxonomy" id="1894"/>
    <lineage>
        <taxon>Bacteria</taxon>
        <taxon>Bacillati</taxon>
        <taxon>Actinomycetota</taxon>
        <taxon>Actinomycetes</taxon>
        <taxon>Kitasatosporales</taxon>
        <taxon>Streptomycetaceae</taxon>
        <taxon>Kitasatospora</taxon>
    </lineage>
</organism>
<reference evidence="1" key="1">
    <citation type="journal article" date="2014" name="Int. J. Syst. Evol. Microbiol.">
        <title>Complete genome sequence of Corynebacterium casei LMG S-19264T (=DSM 44701T), isolated from a smear-ripened cheese.</title>
        <authorList>
            <consortium name="US DOE Joint Genome Institute (JGI-PGF)"/>
            <person name="Walter F."/>
            <person name="Albersmeier A."/>
            <person name="Kalinowski J."/>
            <person name="Ruckert C."/>
        </authorList>
    </citation>
    <scope>NUCLEOTIDE SEQUENCE</scope>
    <source>
        <strain evidence="1">JCM 4434</strain>
    </source>
</reference>
<reference evidence="1" key="2">
    <citation type="submission" date="2020-09" db="EMBL/GenBank/DDBJ databases">
        <authorList>
            <person name="Sun Q."/>
            <person name="Ohkuma M."/>
        </authorList>
    </citation>
    <scope>NUCLEOTIDE SEQUENCE</scope>
    <source>
        <strain evidence="1">JCM 4434</strain>
    </source>
</reference>